<name>A0A2S9I695_9GAMM</name>
<gene>
    <name evidence="4" type="ORF">CQW29_21855</name>
</gene>
<dbReference type="InterPro" id="IPR018060">
    <property type="entry name" value="HTH_AraC"/>
</dbReference>
<comment type="caution">
    <text evidence="4">The sequence shown here is derived from an EMBL/GenBank/DDBJ whole genome shotgun (WGS) entry which is preliminary data.</text>
</comment>
<dbReference type="InterPro" id="IPR009594">
    <property type="entry name" value="Tscrpt_reg_HTH_AraC_N"/>
</dbReference>
<reference evidence="4 5" key="1">
    <citation type="submission" date="2017-10" db="EMBL/GenBank/DDBJ databases">
        <title>Draft genome of two endophytic bacteria isolated from 'guarana' Paullinia cupana (Mart.) Ducke.</title>
        <authorList>
            <person name="Siqueira K.A."/>
            <person name="Liotti R.G."/>
            <person name="Mendes T.A."/>
            <person name="Soares M.A."/>
        </authorList>
    </citation>
    <scope>NUCLEOTIDE SEQUENCE [LARGE SCALE GENOMIC DNA]</scope>
    <source>
        <strain evidence="4 5">342</strain>
    </source>
</reference>
<protein>
    <submittedName>
        <fullName evidence="4">AraC family transcriptional regulator</fullName>
    </submittedName>
</protein>
<dbReference type="Gene3D" id="1.10.10.60">
    <property type="entry name" value="Homeodomain-like"/>
    <property type="match status" value="1"/>
</dbReference>
<sequence length="302" mass="33852">MSISGSGYLGSLALKFARNDCSRIQIGMELERFRHDEPTALSPCIYEPSVALILQGKKKVLYGDTELEYGPGSLLLTTLDVPVMSAVTEATRDRPYISLFLRLNMAVMAQCLEELPDGAVSHDSDYVPLTVWRAEDALINAFHRMAESLESEILSPLLYPLLRKEIALRLLTGESGRVIRQTLHKNNAVNKVSQAIQWIKHNYDKPFDLDSLAGEVYMSTSTFRQYFRKVTGVSPLQYQKKIRLLEARKLMINGDADASHTALLVGYESVSQFNREYHRLFGRPPLKDIRALQAGTGLSEAG</sequence>
<evidence type="ECO:0000313" key="4">
    <source>
        <dbReference type="EMBL" id="PRD13305.1"/>
    </source>
</evidence>
<dbReference type="InterPro" id="IPR009057">
    <property type="entry name" value="Homeodomain-like_sf"/>
</dbReference>
<evidence type="ECO:0000313" key="5">
    <source>
        <dbReference type="Proteomes" id="UP000239181"/>
    </source>
</evidence>
<keyword evidence="5" id="KW-1185">Reference proteome</keyword>
<accession>A0A2S9I695</accession>
<dbReference type="EMBL" id="PDET01000020">
    <property type="protein sequence ID" value="PRD13305.1"/>
    <property type="molecule type" value="Genomic_DNA"/>
</dbReference>
<dbReference type="AlphaFoldDB" id="A0A2S9I695"/>
<organism evidence="4 5">
    <name type="scientific">Pantoea coffeiphila</name>
    <dbReference type="NCBI Taxonomy" id="1465635"/>
    <lineage>
        <taxon>Bacteria</taxon>
        <taxon>Pseudomonadati</taxon>
        <taxon>Pseudomonadota</taxon>
        <taxon>Gammaproteobacteria</taxon>
        <taxon>Enterobacterales</taxon>
        <taxon>Erwiniaceae</taxon>
        <taxon>Pantoea</taxon>
    </lineage>
</organism>
<dbReference type="PANTHER" id="PTHR43436:SF1">
    <property type="entry name" value="TRANSCRIPTIONAL REGULATORY PROTEIN"/>
    <property type="match status" value="1"/>
</dbReference>
<dbReference type="Pfam" id="PF12833">
    <property type="entry name" value="HTH_18"/>
    <property type="match status" value="1"/>
</dbReference>
<feature type="domain" description="HTH araC/xylS-type" evidence="3">
    <location>
        <begin position="193"/>
        <end position="291"/>
    </location>
</feature>
<proteinExistence type="predicted"/>
<dbReference type="RefSeq" id="WP_105594857.1">
    <property type="nucleotide sequence ID" value="NZ_PDET01000020.1"/>
</dbReference>
<dbReference type="OrthoDB" id="34150at2"/>
<keyword evidence="1" id="KW-0805">Transcription regulation</keyword>
<dbReference type="SUPFAM" id="SSF46689">
    <property type="entry name" value="Homeodomain-like"/>
    <property type="match status" value="2"/>
</dbReference>
<dbReference type="PROSITE" id="PS01124">
    <property type="entry name" value="HTH_ARAC_FAMILY_2"/>
    <property type="match status" value="1"/>
</dbReference>
<evidence type="ECO:0000259" key="3">
    <source>
        <dbReference type="PROSITE" id="PS01124"/>
    </source>
</evidence>
<dbReference type="Pfam" id="PF06719">
    <property type="entry name" value="AraC_N"/>
    <property type="match status" value="1"/>
</dbReference>
<evidence type="ECO:0000256" key="1">
    <source>
        <dbReference type="ARBA" id="ARBA00023015"/>
    </source>
</evidence>
<dbReference type="SMART" id="SM00342">
    <property type="entry name" value="HTH_ARAC"/>
    <property type="match status" value="1"/>
</dbReference>
<keyword evidence="2" id="KW-0804">Transcription</keyword>
<dbReference type="PANTHER" id="PTHR43436">
    <property type="entry name" value="ARAC-FAMILY TRANSCRIPTIONAL REGULATOR"/>
    <property type="match status" value="1"/>
</dbReference>
<dbReference type="GO" id="GO:0003700">
    <property type="term" value="F:DNA-binding transcription factor activity"/>
    <property type="evidence" value="ECO:0007669"/>
    <property type="project" value="InterPro"/>
</dbReference>
<evidence type="ECO:0000256" key="2">
    <source>
        <dbReference type="ARBA" id="ARBA00023163"/>
    </source>
</evidence>
<dbReference type="GO" id="GO:0043565">
    <property type="term" value="F:sequence-specific DNA binding"/>
    <property type="evidence" value="ECO:0007669"/>
    <property type="project" value="InterPro"/>
</dbReference>
<dbReference type="Proteomes" id="UP000239181">
    <property type="component" value="Unassembled WGS sequence"/>
</dbReference>